<dbReference type="AlphaFoldDB" id="A0A1I2ECB5"/>
<gene>
    <name evidence="1" type="ORF">SAMN04488035_1005</name>
</gene>
<evidence type="ECO:0000313" key="2">
    <source>
        <dbReference type="Proteomes" id="UP000198520"/>
    </source>
</evidence>
<keyword evidence="1" id="KW-0418">Kinase</keyword>
<dbReference type="InterPro" id="IPR027417">
    <property type="entry name" value="P-loop_NTPase"/>
</dbReference>
<keyword evidence="1" id="KW-0808">Transferase</keyword>
<dbReference type="RefSeq" id="WP_244887037.1">
    <property type="nucleotide sequence ID" value="NZ_FONZ01000001.1"/>
</dbReference>
<dbReference type="Gene3D" id="3.40.50.300">
    <property type="entry name" value="P-loop containing nucleotide triphosphate hydrolases"/>
    <property type="match status" value="1"/>
</dbReference>
<reference evidence="2" key="1">
    <citation type="submission" date="2016-10" db="EMBL/GenBank/DDBJ databases">
        <authorList>
            <person name="Varghese N."/>
            <person name="Submissions S."/>
        </authorList>
    </citation>
    <scope>NUCLEOTIDE SEQUENCE [LARGE SCALE GENOMIC DNA]</scope>
    <source>
        <strain evidence="2">DSM 19083</strain>
    </source>
</reference>
<keyword evidence="2" id="KW-1185">Reference proteome</keyword>
<dbReference type="GO" id="GO:0016301">
    <property type="term" value="F:kinase activity"/>
    <property type="evidence" value="ECO:0007669"/>
    <property type="project" value="UniProtKB-KW"/>
</dbReference>
<dbReference type="Proteomes" id="UP000198520">
    <property type="component" value="Unassembled WGS sequence"/>
</dbReference>
<sequence>MGGRYGVSADVVAQIVAQAEARRPGLGGMRLICVDGPAGSGKTTLAGQLGALLPAQVVHMDDLYEGWTGVRAGVERLHEWVLGPLAAGAPGRYRRYDWELGRYAERHAVPVADSLVVEGCGSACQGVDVYEPLIVWVEADDDLRLRRGVERDGEGAREHWLEFMAAEQEMYARERTRERAHVRLDAWGRPA</sequence>
<name>A0A1I2ECB5_9MICO</name>
<dbReference type="EMBL" id="FONZ01000001">
    <property type="protein sequence ID" value="SFE90592.1"/>
    <property type="molecule type" value="Genomic_DNA"/>
</dbReference>
<protein>
    <submittedName>
        <fullName evidence="1">Uridine kinase</fullName>
    </submittedName>
</protein>
<dbReference type="SUPFAM" id="SSF52540">
    <property type="entry name" value="P-loop containing nucleoside triphosphate hydrolases"/>
    <property type="match status" value="1"/>
</dbReference>
<evidence type="ECO:0000313" key="1">
    <source>
        <dbReference type="EMBL" id="SFE90592.1"/>
    </source>
</evidence>
<organism evidence="1 2">
    <name type="scientific">Flavimobilis marinus</name>
    <dbReference type="NCBI Taxonomy" id="285351"/>
    <lineage>
        <taxon>Bacteria</taxon>
        <taxon>Bacillati</taxon>
        <taxon>Actinomycetota</taxon>
        <taxon>Actinomycetes</taxon>
        <taxon>Micrococcales</taxon>
        <taxon>Jonesiaceae</taxon>
        <taxon>Flavimobilis</taxon>
    </lineage>
</organism>
<dbReference type="STRING" id="285351.SAMN04488035_1005"/>
<accession>A0A1I2ECB5</accession>
<proteinExistence type="predicted"/>